<sequence length="563" mass="62085">MELAHLRADSREDELVCVAVDRDKTDLPSDLSSITATGSIFVCQKLPAAFAIHVVVAQKRRNMIAASAAVKLESVHPGRTRYLVVVSCTGRQDAEESCLLGIDCHARATVGLVLRVLADTAITLDGDGGFSVSVCNSQHIFKPVSVQAMWLPLSFLHFHLCVTLTQKSRAAFWSRNTRQRILIDAHNLINPDFEDKELGLGSFDLSPGNGSSAEHPWLGTHAPRSGAPGGPIKLRPGQDPLSFPREVILHSPVSGALPSHATDGTGPFSAQRLLILELDVWLLSLSAVVPTNTGYSEVPFCTGYFFYFKPRGTPWTKYHGFPLGASVVRRESDSAEFGYKEFDESVVFEKKEIVGRGEREREREGINRNNQSWPRGSSRPGFISSRANPTTLQPIGTSLKRGSGLFGLFSRDGPMTLTRITYKAGHQPERKHGDAWFRLRGGSLCLAADPVGLWKSPQEQAPRWRHESCQREKIVWIIIGLIVTVFGYVCGDSLQEECFGRNWKYTRASSLLMIVVSYANAPNACERVDTMRNPSLTFRQPKPGAAGWLINPETALSNRYGRG</sequence>
<organism evidence="3 4">
    <name type="scientific">Eufriesea mexicana</name>
    <dbReference type="NCBI Taxonomy" id="516756"/>
    <lineage>
        <taxon>Eukaryota</taxon>
        <taxon>Metazoa</taxon>
        <taxon>Ecdysozoa</taxon>
        <taxon>Arthropoda</taxon>
        <taxon>Hexapoda</taxon>
        <taxon>Insecta</taxon>
        <taxon>Pterygota</taxon>
        <taxon>Neoptera</taxon>
        <taxon>Endopterygota</taxon>
        <taxon>Hymenoptera</taxon>
        <taxon>Apocrita</taxon>
        <taxon>Aculeata</taxon>
        <taxon>Apoidea</taxon>
        <taxon>Anthophila</taxon>
        <taxon>Apidae</taxon>
        <taxon>Eufriesea</taxon>
    </lineage>
</organism>
<dbReference type="PANTHER" id="PTHR45864:SF2">
    <property type="entry name" value="PROTEIN PHOSPHATASE SLINGSHOT"/>
    <property type="match status" value="1"/>
</dbReference>
<evidence type="ECO:0000313" key="4">
    <source>
        <dbReference type="Proteomes" id="UP000250275"/>
    </source>
</evidence>
<gene>
    <name evidence="3" type="ORF">WN48_10704</name>
</gene>
<evidence type="ECO:0000259" key="2">
    <source>
        <dbReference type="Pfam" id="PF23040"/>
    </source>
</evidence>
<dbReference type="GO" id="GO:0003779">
    <property type="term" value="F:actin binding"/>
    <property type="evidence" value="ECO:0007669"/>
    <property type="project" value="InterPro"/>
</dbReference>
<accession>A0A310SQR7</accession>
<protein>
    <submittedName>
        <fullName evidence="3">Protein phosphatase Slingshot like protein 1</fullName>
    </submittedName>
</protein>
<feature type="compositionally biased region" description="Polar residues" evidence="1">
    <location>
        <begin position="385"/>
        <end position="394"/>
    </location>
</feature>
<dbReference type="OrthoDB" id="5779068at2759"/>
<dbReference type="PANTHER" id="PTHR45864">
    <property type="entry name" value="SLINGSHOT PROTEIN PHOSPHATASE HOMOLOG"/>
    <property type="match status" value="1"/>
</dbReference>
<proteinExistence type="predicted"/>
<name>A0A310SQR7_9HYME</name>
<evidence type="ECO:0000256" key="1">
    <source>
        <dbReference type="SAM" id="MobiDB-lite"/>
    </source>
</evidence>
<dbReference type="AlphaFoldDB" id="A0A310SQR7"/>
<feature type="region of interest" description="Disordered" evidence="1">
    <location>
        <begin position="214"/>
        <end position="235"/>
    </location>
</feature>
<dbReference type="GO" id="GO:0030837">
    <property type="term" value="P:negative regulation of actin filament polymerization"/>
    <property type="evidence" value="ECO:0007669"/>
    <property type="project" value="InterPro"/>
</dbReference>
<dbReference type="Pfam" id="PF23040">
    <property type="entry name" value="PH_SSH1-like_1st"/>
    <property type="match status" value="1"/>
</dbReference>
<dbReference type="GO" id="GO:0016791">
    <property type="term" value="F:phosphatase activity"/>
    <property type="evidence" value="ECO:0007669"/>
    <property type="project" value="InterPro"/>
</dbReference>
<dbReference type="InterPro" id="IPR043587">
    <property type="entry name" value="Phosphatase_SSH-like"/>
</dbReference>
<evidence type="ECO:0000313" key="3">
    <source>
        <dbReference type="EMBL" id="OAD61690.1"/>
    </source>
</evidence>
<dbReference type="InterPro" id="IPR043588">
    <property type="entry name" value="SSH-N"/>
</dbReference>
<feature type="domain" description="Slingshot N-terminal" evidence="2">
    <location>
        <begin position="67"/>
        <end position="162"/>
    </location>
</feature>
<keyword evidence="4" id="KW-1185">Reference proteome</keyword>
<dbReference type="EMBL" id="KQ760158">
    <property type="protein sequence ID" value="OAD61690.1"/>
    <property type="molecule type" value="Genomic_DNA"/>
</dbReference>
<reference evidence="3 4" key="1">
    <citation type="submission" date="2015-07" db="EMBL/GenBank/DDBJ databases">
        <title>The genome of Eufriesea mexicana.</title>
        <authorList>
            <person name="Pan H."/>
            <person name="Kapheim K."/>
        </authorList>
    </citation>
    <scope>NUCLEOTIDE SEQUENCE [LARGE SCALE GENOMIC DNA]</scope>
    <source>
        <strain evidence="3">0111107269</strain>
        <tissue evidence="3">Whole body</tissue>
    </source>
</reference>
<dbReference type="Proteomes" id="UP000250275">
    <property type="component" value="Unassembled WGS sequence"/>
</dbReference>
<feature type="region of interest" description="Disordered" evidence="1">
    <location>
        <begin position="358"/>
        <end position="394"/>
    </location>
</feature>